<dbReference type="OrthoDB" id="7432392at2"/>
<dbReference type="AlphaFoldDB" id="A0A3N5CUN9"/>
<dbReference type="EMBL" id="RPFZ01000001">
    <property type="protein sequence ID" value="RPF70339.1"/>
    <property type="molecule type" value="Genomic_DNA"/>
</dbReference>
<evidence type="ECO:0000313" key="2">
    <source>
        <dbReference type="EMBL" id="RPF70339.1"/>
    </source>
</evidence>
<gene>
    <name evidence="2" type="ORF">EG799_00850</name>
</gene>
<evidence type="ECO:0000313" key="3">
    <source>
        <dbReference type="Proteomes" id="UP000275232"/>
    </source>
</evidence>
<feature type="region of interest" description="Disordered" evidence="1">
    <location>
        <begin position="210"/>
        <end position="235"/>
    </location>
</feature>
<evidence type="ECO:0000256" key="1">
    <source>
        <dbReference type="SAM" id="MobiDB-lite"/>
    </source>
</evidence>
<proteinExistence type="predicted"/>
<name>A0A3N5CUN9_9SPHN</name>
<sequence length="235" mass="25900">MNRVFAPIRAGFVRLMRDRAAVAMTEFALTLPFLLGLGLMGMETANRALIQMQISQLAVHVADNASRIGDRSILEDTKIYERQINDLFYGAEIQAGSGLGLYEHGRVILSSLEVVPDTEDQQYIHWQRCLGSKRHTSSYGEEGDGLTGTDFPGMGPAGEEVLAFPREAVMFVEVVYDYQPIIGAPFTYDEDTVSAIASFTVRDARDLSRIYQRDPGDPDPVASCDTYGGSPYSTL</sequence>
<accession>A0A3N5CUN9</accession>
<protein>
    <recommendedName>
        <fullName evidence="4">Pilus assembly protein</fullName>
    </recommendedName>
</protein>
<keyword evidence="3" id="KW-1185">Reference proteome</keyword>
<comment type="caution">
    <text evidence="2">The sequence shown here is derived from an EMBL/GenBank/DDBJ whole genome shotgun (WGS) entry which is preliminary data.</text>
</comment>
<dbReference type="RefSeq" id="WP_123877706.1">
    <property type="nucleotide sequence ID" value="NZ_RPFZ01000001.1"/>
</dbReference>
<organism evidence="2 3">
    <name type="scientific">Aurantiacibacter spongiae</name>
    <dbReference type="NCBI Taxonomy" id="2488860"/>
    <lineage>
        <taxon>Bacteria</taxon>
        <taxon>Pseudomonadati</taxon>
        <taxon>Pseudomonadota</taxon>
        <taxon>Alphaproteobacteria</taxon>
        <taxon>Sphingomonadales</taxon>
        <taxon>Erythrobacteraceae</taxon>
        <taxon>Aurantiacibacter</taxon>
    </lineage>
</organism>
<reference evidence="2 3" key="1">
    <citation type="submission" date="2018-11" db="EMBL/GenBank/DDBJ databases">
        <title>Erythrobacter spongiae sp. nov., isolated from a marine sponge.</title>
        <authorList>
            <person name="Zhuang L."/>
            <person name="Luo L."/>
        </authorList>
    </citation>
    <scope>NUCLEOTIDE SEQUENCE [LARGE SCALE GENOMIC DNA]</scope>
    <source>
        <strain evidence="2 3">HN-E23</strain>
    </source>
</reference>
<dbReference type="Proteomes" id="UP000275232">
    <property type="component" value="Unassembled WGS sequence"/>
</dbReference>
<evidence type="ECO:0008006" key="4">
    <source>
        <dbReference type="Google" id="ProtNLM"/>
    </source>
</evidence>